<dbReference type="SUPFAM" id="SSF55469">
    <property type="entry name" value="FMN-dependent nitroreductase-like"/>
    <property type="match status" value="1"/>
</dbReference>
<dbReference type="Gene3D" id="3.40.109.10">
    <property type="entry name" value="NADH Oxidase"/>
    <property type="match status" value="1"/>
</dbReference>
<dbReference type="AlphaFoldDB" id="A0A0Q3WXQ2"/>
<dbReference type="Pfam" id="PF00881">
    <property type="entry name" value="Nitroreductase"/>
    <property type="match status" value="1"/>
</dbReference>
<feature type="coiled-coil region" evidence="6">
    <location>
        <begin position="183"/>
        <end position="210"/>
    </location>
</feature>
<evidence type="ECO:0000256" key="3">
    <source>
        <dbReference type="ARBA" id="ARBA00022643"/>
    </source>
</evidence>
<dbReference type="STRING" id="157838.AN964_11725"/>
<reference evidence="8 9" key="1">
    <citation type="submission" date="2015-09" db="EMBL/GenBank/DDBJ databases">
        <title>Genome sequencing project for genomic taxonomy and phylogenomics of Bacillus-like bacteria.</title>
        <authorList>
            <person name="Liu B."/>
            <person name="Wang J."/>
            <person name="Zhu Y."/>
            <person name="Liu G."/>
            <person name="Chen Q."/>
            <person name="Chen Z."/>
            <person name="Lan J."/>
            <person name="Che J."/>
            <person name="Ge C."/>
            <person name="Shi H."/>
            <person name="Pan Z."/>
            <person name="Liu X."/>
        </authorList>
    </citation>
    <scope>NUCLEOTIDE SEQUENCE [LARGE SCALE GENOMIC DNA]</scope>
    <source>
        <strain evidence="8 9">LMG 18435</strain>
    </source>
</reference>
<evidence type="ECO:0000256" key="1">
    <source>
        <dbReference type="ARBA" id="ARBA00008366"/>
    </source>
</evidence>
<feature type="domain" description="Nitroreductase" evidence="7">
    <location>
        <begin position="8"/>
        <end position="164"/>
    </location>
</feature>
<keyword evidence="2 5" id="KW-0285">Flavoprotein</keyword>
<dbReference type="OrthoDB" id="9775805at2"/>
<comment type="similarity">
    <text evidence="1 5">Belongs to the flavin oxidoreductase frp family.</text>
</comment>
<evidence type="ECO:0000313" key="8">
    <source>
        <dbReference type="EMBL" id="KQL54098.1"/>
    </source>
</evidence>
<keyword evidence="4 5" id="KW-0560">Oxidoreductase</keyword>
<evidence type="ECO:0000256" key="2">
    <source>
        <dbReference type="ARBA" id="ARBA00022630"/>
    </source>
</evidence>
<dbReference type="CDD" id="cd02146">
    <property type="entry name" value="NfsA-like"/>
    <property type="match status" value="1"/>
</dbReference>
<sequence length="248" mass="28348">MNQFIDLIQNHRSIRHFEDRRLTDEQIKAIVESAQSAATSSFVQAYTIIGVKDKEKKKKLAECSGNQHVENNGHLLVFCADLHRHELIAEMEKVDIYPALETTETFMVAIIDAALAAQNAALAAEALGLGICYIGGLRNNLEEVSKVLNIPKFVIPLFGMTIGYPLNQSSQKPRLPFEHIYHEDEYQSDAAVLKKQLEDYNKTIQQYYMERTNGKRDDTWTSQMAVKFKVPTRTYMKDFVEKQGFNKK</sequence>
<evidence type="ECO:0000313" key="9">
    <source>
        <dbReference type="Proteomes" id="UP000051888"/>
    </source>
</evidence>
<proteinExistence type="inferred from homology"/>
<dbReference type="InterPro" id="IPR000415">
    <property type="entry name" value="Nitroreductase-like"/>
</dbReference>
<protein>
    <submittedName>
        <fullName evidence="8">NADPH-dependent oxidoreductase</fullName>
    </submittedName>
</protein>
<keyword evidence="3 5" id="KW-0288">FMN</keyword>
<organism evidence="8 9">
    <name type="scientific">Heyndrickxia shackletonii</name>
    <dbReference type="NCBI Taxonomy" id="157838"/>
    <lineage>
        <taxon>Bacteria</taxon>
        <taxon>Bacillati</taxon>
        <taxon>Bacillota</taxon>
        <taxon>Bacilli</taxon>
        <taxon>Bacillales</taxon>
        <taxon>Bacillaceae</taxon>
        <taxon>Heyndrickxia</taxon>
    </lineage>
</organism>
<dbReference type="GO" id="GO:0016491">
    <property type="term" value="F:oxidoreductase activity"/>
    <property type="evidence" value="ECO:0007669"/>
    <property type="project" value="UniProtKB-UniRule"/>
</dbReference>
<dbReference type="PANTHER" id="PTHR43425">
    <property type="entry name" value="OXYGEN-INSENSITIVE NADPH NITROREDUCTASE"/>
    <property type="match status" value="1"/>
</dbReference>
<dbReference type="PATRIC" id="fig|157838.3.peg.2580"/>
<gene>
    <name evidence="8" type="ORF">AN964_11725</name>
</gene>
<comment type="caution">
    <text evidence="8">The sequence shown here is derived from an EMBL/GenBank/DDBJ whole genome shotgun (WGS) entry which is preliminary data.</text>
</comment>
<dbReference type="RefSeq" id="WP_055739852.1">
    <property type="nucleotide sequence ID" value="NZ_JAAIWL010000009.1"/>
</dbReference>
<dbReference type="Proteomes" id="UP000051888">
    <property type="component" value="Unassembled WGS sequence"/>
</dbReference>
<name>A0A0Q3WXQ2_9BACI</name>
<dbReference type="NCBIfam" id="NF008033">
    <property type="entry name" value="PRK10765.1"/>
    <property type="match status" value="1"/>
</dbReference>
<keyword evidence="9" id="KW-1185">Reference proteome</keyword>
<dbReference type="EMBL" id="LJJC01000004">
    <property type="protein sequence ID" value="KQL54098.1"/>
    <property type="molecule type" value="Genomic_DNA"/>
</dbReference>
<evidence type="ECO:0000256" key="4">
    <source>
        <dbReference type="ARBA" id="ARBA00023002"/>
    </source>
</evidence>
<dbReference type="PANTHER" id="PTHR43425:SF3">
    <property type="entry name" value="NADPH-DEPENDENT OXIDOREDUCTASE"/>
    <property type="match status" value="1"/>
</dbReference>
<dbReference type="InterPro" id="IPR029479">
    <property type="entry name" value="Nitroreductase"/>
</dbReference>
<keyword evidence="5" id="KW-0521">NADP</keyword>
<evidence type="ECO:0000256" key="5">
    <source>
        <dbReference type="PIRNR" id="PIRNR005426"/>
    </source>
</evidence>
<dbReference type="PIRSF" id="PIRSF005426">
    <property type="entry name" value="Frp"/>
    <property type="match status" value="1"/>
</dbReference>
<keyword evidence="6" id="KW-0175">Coiled coil</keyword>
<accession>A0A0Q3WXQ2</accession>
<evidence type="ECO:0000256" key="6">
    <source>
        <dbReference type="SAM" id="Coils"/>
    </source>
</evidence>
<dbReference type="InterPro" id="IPR016446">
    <property type="entry name" value="Flavin_OxRdtase_Frp"/>
</dbReference>
<evidence type="ECO:0000259" key="7">
    <source>
        <dbReference type="Pfam" id="PF00881"/>
    </source>
</evidence>